<evidence type="ECO:0000256" key="6">
    <source>
        <dbReference type="PIRSR" id="PIRSR602401-1"/>
    </source>
</evidence>
<dbReference type="Gene3D" id="1.10.630.10">
    <property type="entry name" value="Cytochrome P450"/>
    <property type="match status" value="1"/>
</dbReference>
<sequence>MGAINNIGIELVLLPLSFLIFLYIFMMWRRKTSLLTNWPLVGMTPSVLMNAHRIHDFATCILQKSNLTFQFIGPSLANMTSLWTCDPANINHILSKNFKNYPKGPDFVKIFDILGDGILSADGHLWEVQRRTTVSLFNHAQFYQTLQNIAREKLEKRLVPMFDHVSKHGIEVDLLDIFQRLNFDNICSLLLDHDPQSLSLDLPYDPLHQGLVDVQEALLYRHILPESIWKLQSWIGFGKEKKLSKAWECIDEFLYRCISMKRQQVVLKNSEHMSAAEVDDKLDISTAFMEFADKENPGNPDKFLRDTLFSIIVAARDTTSVALSWFFWLLSKNPSVESKILEEINTNLQSKEVKSWMLSNNREELQKLVYLHGALCESLRLYPPVPFDHKSPAKPDILPSGHRVEKDSQILFPFYAMGRMESIWGKDCLEFKPERWITEQGGIKHEPSYKFVAFGAGPRLCVGKDMAFTQMKILATAIIHAYCIQVVENHPVVPCNSVVLDMKYGLKIRVSKRNACLPASVE</sequence>
<protein>
    <submittedName>
        <fullName evidence="9">Alkane hydroxylase mah1</fullName>
    </submittedName>
</protein>
<keyword evidence="4 7" id="KW-0560">Oxidoreductase</keyword>
<feature type="transmembrane region" description="Helical" evidence="8">
    <location>
        <begin position="6"/>
        <end position="25"/>
    </location>
</feature>
<reference evidence="9" key="1">
    <citation type="submission" date="2023-02" db="EMBL/GenBank/DDBJ databases">
        <title>Genome of toxic invasive species Heracleum sosnowskyi carries increased number of genes despite the absence of recent whole-genome duplications.</title>
        <authorList>
            <person name="Schelkunov M."/>
            <person name="Shtratnikova V."/>
            <person name="Makarenko M."/>
            <person name="Klepikova A."/>
            <person name="Omelchenko D."/>
            <person name="Novikova G."/>
            <person name="Obukhova E."/>
            <person name="Bogdanov V."/>
            <person name="Penin A."/>
            <person name="Logacheva M."/>
        </authorList>
    </citation>
    <scope>NUCLEOTIDE SEQUENCE</scope>
    <source>
        <strain evidence="9">Hsosn_3</strain>
        <tissue evidence="9">Leaf</tissue>
    </source>
</reference>
<dbReference type="GO" id="GO:0016705">
    <property type="term" value="F:oxidoreductase activity, acting on paired donors, with incorporation or reduction of molecular oxygen"/>
    <property type="evidence" value="ECO:0007669"/>
    <property type="project" value="InterPro"/>
</dbReference>
<dbReference type="EMBL" id="JAUIZM010000003">
    <property type="protein sequence ID" value="KAK1392318.1"/>
    <property type="molecule type" value="Genomic_DNA"/>
</dbReference>
<evidence type="ECO:0000313" key="10">
    <source>
        <dbReference type="Proteomes" id="UP001237642"/>
    </source>
</evidence>
<evidence type="ECO:0000256" key="1">
    <source>
        <dbReference type="ARBA" id="ARBA00001971"/>
    </source>
</evidence>
<dbReference type="InterPro" id="IPR017972">
    <property type="entry name" value="Cyt_P450_CS"/>
</dbReference>
<feature type="binding site" description="axial binding residue" evidence="6">
    <location>
        <position position="461"/>
    </location>
    <ligand>
        <name>heme</name>
        <dbReference type="ChEBI" id="CHEBI:30413"/>
    </ligand>
    <ligandPart>
        <name>Fe</name>
        <dbReference type="ChEBI" id="CHEBI:18248"/>
    </ligandPart>
</feature>
<evidence type="ECO:0000313" key="9">
    <source>
        <dbReference type="EMBL" id="KAK1392318.1"/>
    </source>
</evidence>
<dbReference type="GO" id="GO:0005506">
    <property type="term" value="F:iron ion binding"/>
    <property type="evidence" value="ECO:0007669"/>
    <property type="project" value="InterPro"/>
</dbReference>
<dbReference type="SUPFAM" id="SSF48264">
    <property type="entry name" value="Cytochrome P450"/>
    <property type="match status" value="1"/>
</dbReference>
<evidence type="ECO:0000256" key="5">
    <source>
        <dbReference type="ARBA" id="ARBA00023004"/>
    </source>
</evidence>
<dbReference type="InterPro" id="IPR001128">
    <property type="entry name" value="Cyt_P450"/>
</dbReference>
<accession>A0AAD8IW43</accession>
<keyword evidence="6 7" id="KW-0349">Heme</keyword>
<keyword evidence="5 6" id="KW-0408">Iron</keyword>
<name>A0AAD8IW43_9APIA</name>
<dbReference type="GO" id="GO:0020037">
    <property type="term" value="F:heme binding"/>
    <property type="evidence" value="ECO:0007669"/>
    <property type="project" value="InterPro"/>
</dbReference>
<dbReference type="InterPro" id="IPR036396">
    <property type="entry name" value="Cyt_P450_sf"/>
</dbReference>
<dbReference type="Pfam" id="PF00067">
    <property type="entry name" value="p450"/>
    <property type="match status" value="1"/>
</dbReference>
<proteinExistence type="inferred from homology"/>
<dbReference type="Proteomes" id="UP001237642">
    <property type="component" value="Unassembled WGS sequence"/>
</dbReference>
<keyword evidence="7" id="KW-0503">Monooxygenase</keyword>
<dbReference type="GO" id="GO:0004497">
    <property type="term" value="F:monooxygenase activity"/>
    <property type="evidence" value="ECO:0007669"/>
    <property type="project" value="UniProtKB-KW"/>
</dbReference>
<dbReference type="PRINTS" id="PR00385">
    <property type="entry name" value="P450"/>
</dbReference>
<keyword evidence="3 6" id="KW-0479">Metal-binding</keyword>
<dbReference type="PANTHER" id="PTHR24296">
    <property type="entry name" value="CYTOCHROME P450"/>
    <property type="match status" value="1"/>
</dbReference>
<keyword evidence="8" id="KW-0472">Membrane</keyword>
<keyword evidence="8" id="KW-0812">Transmembrane</keyword>
<dbReference type="InterPro" id="IPR002401">
    <property type="entry name" value="Cyt_P450_E_grp-I"/>
</dbReference>
<dbReference type="GO" id="GO:0006629">
    <property type="term" value="P:lipid metabolic process"/>
    <property type="evidence" value="ECO:0007669"/>
    <property type="project" value="UniProtKB-ARBA"/>
</dbReference>
<organism evidence="9 10">
    <name type="scientific">Heracleum sosnowskyi</name>
    <dbReference type="NCBI Taxonomy" id="360622"/>
    <lineage>
        <taxon>Eukaryota</taxon>
        <taxon>Viridiplantae</taxon>
        <taxon>Streptophyta</taxon>
        <taxon>Embryophyta</taxon>
        <taxon>Tracheophyta</taxon>
        <taxon>Spermatophyta</taxon>
        <taxon>Magnoliopsida</taxon>
        <taxon>eudicotyledons</taxon>
        <taxon>Gunneridae</taxon>
        <taxon>Pentapetalae</taxon>
        <taxon>asterids</taxon>
        <taxon>campanulids</taxon>
        <taxon>Apiales</taxon>
        <taxon>Apiaceae</taxon>
        <taxon>Apioideae</taxon>
        <taxon>apioid superclade</taxon>
        <taxon>Tordylieae</taxon>
        <taxon>Tordyliinae</taxon>
        <taxon>Heracleum</taxon>
    </lineage>
</organism>
<evidence type="ECO:0000256" key="8">
    <source>
        <dbReference type="SAM" id="Phobius"/>
    </source>
</evidence>
<gene>
    <name evidence="9" type="ORF">POM88_011374</name>
</gene>
<dbReference type="AlphaFoldDB" id="A0AAD8IW43"/>
<dbReference type="PROSITE" id="PS00086">
    <property type="entry name" value="CYTOCHROME_P450"/>
    <property type="match status" value="1"/>
</dbReference>
<comment type="caution">
    <text evidence="9">The sequence shown here is derived from an EMBL/GenBank/DDBJ whole genome shotgun (WGS) entry which is preliminary data.</text>
</comment>
<evidence type="ECO:0000256" key="7">
    <source>
        <dbReference type="RuleBase" id="RU000461"/>
    </source>
</evidence>
<keyword evidence="10" id="KW-1185">Reference proteome</keyword>
<dbReference type="PRINTS" id="PR00463">
    <property type="entry name" value="EP450I"/>
</dbReference>
<dbReference type="CDD" id="cd11064">
    <property type="entry name" value="CYP86A"/>
    <property type="match status" value="1"/>
</dbReference>
<comment type="similarity">
    <text evidence="2 7">Belongs to the cytochrome P450 family.</text>
</comment>
<keyword evidence="8" id="KW-1133">Transmembrane helix</keyword>
<evidence type="ECO:0000256" key="4">
    <source>
        <dbReference type="ARBA" id="ARBA00023002"/>
    </source>
</evidence>
<evidence type="ECO:0000256" key="3">
    <source>
        <dbReference type="ARBA" id="ARBA00022723"/>
    </source>
</evidence>
<comment type="cofactor">
    <cofactor evidence="1 6">
        <name>heme</name>
        <dbReference type="ChEBI" id="CHEBI:30413"/>
    </cofactor>
</comment>
<evidence type="ECO:0000256" key="2">
    <source>
        <dbReference type="ARBA" id="ARBA00010617"/>
    </source>
</evidence>
<dbReference type="GO" id="GO:0009805">
    <property type="term" value="P:coumarin biosynthetic process"/>
    <property type="evidence" value="ECO:0007669"/>
    <property type="project" value="UniProtKB-ARBA"/>
</dbReference>
<reference evidence="9" key="2">
    <citation type="submission" date="2023-05" db="EMBL/GenBank/DDBJ databases">
        <authorList>
            <person name="Schelkunov M.I."/>
        </authorList>
    </citation>
    <scope>NUCLEOTIDE SEQUENCE</scope>
    <source>
        <strain evidence="9">Hsosn_3</strain>
        <tissue evidence="9">Leaf</tissue>
    </source>
</reference>